<evidence type="ECO:0000256" key="1">
    <source>
        <dbReference type="SAM" id="SignalP"/>
    </source>
</evidence>
<dbReference type="InterPro" id="IPR013686">
    <property type="entry name" value="Polypept-transport_assoc_ShlB"/>
</dbReference>
<feature type="signal peptide" evidence="1">
    <location>
        <begin position="1"/>
        <end position="27"/>
    </location>
</feature>
<evidence type="ECO:0000313" key="3">
    <source>
        <dbReference type="EMBL" id="MBB5189624.1"/>
    </source>
</evidence>
<keyword evidence="1" id="KW-0732">Signal</keyword>
<feature type="chain" id="PRO_5032512523" evidence="1">
    <location>
        <begin position="28"/>
        <end position="149"/>
    </location>
</feature>
<dbReference type="Proteomes" id="UP000543030">
    <property type="component" value="Unassembled WGS sequence"/>
</dbReference>
<organism evidence="3 4">
    <name type="scientific">Silvimonas terrae</name>
    <dbReference type="NCBI Taxonomy" id="300266"/>
    <lineage>
        <taxon>Bacteria</taxon>
        <taxon>Pseudomonadati</taxon>
        <taxon>Pseudomonadota</taxon>
        <taxon>Betaproteobacteria</taxon>
        <taxon>Neisseriales</taxon>
        <taxon>Chitinibacteraceae</taxon>
        <taxon>Silvimonas</taxon>
    </lineage>
</organism>
<dbReference type="EMBL" id="JACHHN010000001">
    <property type="protein sequence ID" value="MBB5189624.1"/>
    <property type="molecule type" value="Genomic_DNA"/>
</dbReference>
<name>A0A840RAK0_9NEIS</name>
<gene>
    <name evidence="3" type="ORF">HNQ50_000334</name>
</gene>
<keyword evidence="4" id="KW-1185">Reference proteome</keyword>
<dbReference type="AlphaFoldDB" id="A0A840RAK0"/>
<sequence length="149" mass="16412">MFRKKFRAEPAIALTVLYAALSLGARANLPRQGVYWPLPQDQRAGLLLEPEQPAAAKTAAEKPQEIASTGSALQMVHSVQLTGVSRFTEDVFEPYLHYLKHRPLAMPMVETVIQAVTAHYQVNGHPLPRIFACVDDGRAGHLILAVFEA</sequence>
<protein>
    <submittedName>
        <fullName evidence="3">Hemolysin activation/secretion protein</fullName>
    </submittedName>
</protein>
<feature type="domain" description="Polypeptide-transport-associated ShlB-type" evidence="2">
    <location>
        <begin position="76"/>
        <end position="148"/>
    </location>
</feature>
<accession>A0A840RAK0</accession>
<evidence type="ECO:0000259" key="2">
    <source>
        <dbReference type="Pfam" id="PF08479"/>
    </source>
</evidence>
<comment type="caution">
    <text evidence="3">The sequence shown here is derived from an EMBL/GenBank/DDBJ whole genome shotgun (WGS) entry which is preliminary data.</text>
</comment>
<proteinExistence type="predicted"/>
<reference evidence="3 4" key="1">
    <citation type="submission" date="2020-08" db="EMBL/GenBank/DDBJ databases">
        <title>Genomic Encyclopedia of Type Strains, Phase IV (KMG-IV): sequencing the most valuable type-strain genomes for metagenomic binning, comparative biology and taxonomic classification.</title>
        <authorList>
            <person name="Goeker M."/>
        </authorList>
    </citation>
    <scope>NUCLEOTIDE SEQUENCE [LARGE SCALE GENOMIC DNA]</scope>
    <source>
        <strain evidence="3 4">DSM 18233</strain>
    </source>
</reference>
<dbReference type="RefSeq" id="WP_184096886.1">
    <property type="nucleotide sequence ID" value="NZ_JACHHN010000001.1"/>
</dbReference>
<dbReference type="Pfam" id="PF08479">
    <property type="entry name" value="POTRA_2"/>
    <property type="match status" value="1"/>
</dbReference>
<evidence type="ECO:0000313" key="4">
    <source>
        <dbReference type="Proteomes" id="UP000543030"/>
    </source>
</evidence>